<evidence type="ECO:0000313" key="5">
    <source>
        <dbReference type="EMBL" id="SEA37544.1"/>
    </source>
</evidence>
<evidence type="ECO:0000256" key="1">
    <source>
        <dbReference type="ARBA" id="ARBA00022679"/>
    </source>
</evidence>
<feature type="domain" description="Nucleotidyl transferase" evidence="3">
    <location>
        <begin position="5"/>
        <end position="236"/>
    </location>
</feature>
<evidence type="ECO:0000259" key="4">
    <source>
        <dbReference type="Pfam" id="PF24894"/>
    </source>
</evidence>
<evidence type="ECO:0000259" key="3">
    <source>
        <dbReference type="Pfam" id="PF00483"/>
    </source>
</evidence>
<sequence length="331" mass="36272">MKVILPVAGKGTRLRPHTHTKAKSLVNVAGKTVLAHIIERLQNINVEEYIFIIDDNGQQVSDFMAQNFPALKCSYYIQHDRLGPAHAVALGAPSVKPGDDLLVVFNDTIFVTDLTEINALCSNADGLIYSKEVEDYQRFGVNVLEGETIVDMVEKPDTPISRLAQVGLYYLKDGAGFIAAIEATIAAGETVKGEYYLPAVFMRMIAEGFKFKAPEIDAWLDCGKPETLLETNRFLLAGRHHIHGDVEDSVLIEPVHVEEGARIKNSIIGPNVSIAAGSVIENSVISESIVNTNNIVEYMILDHSLLGDSVNLIGSPRRMNIGDHSHIVMDQ</sequence>
<dbReference type="RefSeq" id="WP_092347390.1">
    <property type="nucleotide sequence ID" value="NZ_FNQN01000005.1"/>
</dbReference>
<dbReference type="OrthoDB" id="9803871at2"/>
<dbReference type="InterPro" id="IPR005835">
    <property type="entry name" value="NTP_transferase_dom"/>
</dbReference>
<keyword evidence="6" id="KW-1185">Reference proteome</keyword>
<dbReference type="PANTHER" id="PTHR43584:SF8">
    <property type="entry name" value="N-ACETYLMURAMATE ALPHA-1-PHOSPHATE URIDYLYLTRANSFERASE"/>
    <property type="match status" value="1"/>
</dbReference>
<dbReference type="InterPro" id="IPR050065">
    <property type="entry name" value="GlmU-like"/>
</dbReference>
<dbReference type="PANTHER" id="PTHR43584">
    <property type="entry name" value="NUCLEOTIDYL TRANSFERASE"/>
    <property type="match status" value="1"/>
</dbReference>
<feature type="domain" description="Glucose-1-phosphate adenylyltransferase/Bifunctional protein GlmU-like C-terminal hexapeptide" evidence="4">
    <location>
        <begin position="243"/>
        <end position="289"/>
    </location>
</feature>
<dbReference type="Gene3D" id="2.160.10.10">
    <property type="entry name" value="Hexapeptide repeat proteins"/>
    <property type="match status" value="1"/>
</dbReference>
<dbReference type="EMBL" id="FNQN01000005">
    <property type="protein sequence ID" value="SEA37544.1"/>
    <property type="molecule type" value="Genomic_DNA"/>
</dbReference>
<dbReference type="STRING" id="37625.SAMN05660420_01920"/>
<evidence type="ECO:0000313" key="6">
    <source>
        <dbReference type="Proteomes" id="UP000199409"/>
    </source>
</evidence>
<keyword evidence="2" id="KW-0548">Nucleotidyltransferase</keyword>
<gene>
    <name evidence="5" type="ORF">SAMN05660420_01920</name>
</gene>
<dbReference type="InterPro" id="IPR029044">
    <property type="entry name" value="Nucleotide-diphossugar_trans"/>
</dbReference>
<evidence type="ECO:0000256" key="2">
    <source>
        <dbReference type="ARBA" id="ARBA00022695"/>
    </source>
</evidence>
<dbReference type="GO" id="GO:0016779">
    <property type="term" value="F:nucleotidyltransferase activity"/>
    <property type="evidence" value="ECO:0007669"/>
    <property type="project" value="UniProtKB-KW"/>
</dbReference>
<proteinExistence type="predicted"/>
<dbReference type="InterPro" id="IPR056818">
    <property type="entry name" value="GlmU/GlgC-like_hexapep"/>
</dbReference>
<name>A0A1H4APC5_9BACT</name>
<accession>A0A1H4APC5</accession>
<organism evidence="5 6">
    <name type="scientific">Desulfuromusa kysingii</name>
    <dbReference type="NCBI Taxonomy" id="37625"/>
    <lineage>
        <taxon>Bacteria</taxon>
        <taxon>Pseudomonadati</taxon>
        <taxon>Thermodesulfobacteriota</taxon>
        <taxon>Desulfuromonadia</taxon>
        <taxon>Desulfuromonadales</taxon>
        <taxon>Geopsychrobacteraceae</taxon>
        <taxon>Desulfuromusa</taxon>
    </lineage>
</organism>
<dbReference type="SUPFAM" id="SSF53448">
    <property type="entry name" value="Nucleotide-diphospho-sugar transferases"/>
    <property type="match status" value="1"/>
</dbReference>
<dbReference type="AlphaFoldDB" id="A0A1H4APC5"/>
<dbReference type="Gene3D" id="3.90.550.10">
    <property type="entry name" value="Spore Coat Polysaccharide Biosynthesis Protein SpsA, Chain A"/>
    <property type="match status" value="1"/>
</dbReference>
<reference evidence="5 6" key="1">
    <citation type="submission" date="2016-10" db="EMBL/GenBank/DDBJ databases">
        <authorList>
            <person name="de Groot N.N."/>
        </authorList>
    </citation>
    <scope>NUCLEOTIDE SEQUENCE [LARGE SCALE GENOMIC DNA]</scope>
    <source>
        <strain evidence="5 6">DSM 7343</strain>
    </source>
</reference>
<keyword evidence="1 5" id="KW-0808">Transferase</keyword>
<dbReference type="Pfam" id="PF00483">
    <property type="entry name" value="NTP_transferase"/>
    <property type="match status" value="1"/>
</dbReference>
<dbReference type="Pfam" id="PF24894">
    <property type="entry name" value="Hexapep_GlmU"/>
    <property type="match status" value="1"/>
</dbReference>
<dbReference type="Proteomes" id="UP000199409">
    <property type="component" value="Unassembled WGS sequence"/>
</dbReference>
<protein>
    <submittedName>
        <fullName evidence="5">Glucose-1-phosphate thymidylyltransferase</fullName>
    </submittedName>
</protein>